<evidence type="ECO:0000256" key="6">
    <source>
        <dbReference type="ARBA" id="ARBA00023136"/>
    </source>
</evidence>
<evidence type="ECO:0000256" key="3">
    <source>
        <dbReference type="ARBA" id="ARBA00022475"/>
    </source>
</evidence>
<dbReference type="STRING" id="1660073.CSUIS_0086"/>
<evidence type="ECO:0000256" key="5">
    <source>
        <dbReference type="ARBA" id="ARBA00022989"/>
    </source>
</evidence>
<organism evidence="9 10">
    <name type="scientific">Campylobacter porcelli</name>
    <dbReference type="NCBI Taxonomy" id="1660073"/>
    <lineage>
        <taxon>Bacteria</taxon>
        <taxon>Pseudomonadati</taxon>
        <taxon>Campylobacterota</taxon>
        <taxon>Epsilonproteobacteria</taxon>
        <taxon>Campylobacterales</taxon>
        <taxon>Campylobacteraceae</taxon>
        <taxon>Campylobacter</taxon>
    </lineage>
</organism>
<dbReference type="PANTHER" id="PTHR30012">
    <property type="entry name" value="GENERAL SECRETION PATHWAY PROTEIN"/>
    <property type="match status" value="1"/>
</dbReference>
<dbReference type="Proteomes" id="UP000194260">
    <property type="component" value="Chromosome"/>
</dbReference>
<evidence type="ECO:0000259" key="8">
    <source>
        <dbReference type="Pfam" id="PF00482"/>
    </source>
</evidence>
<evidence type="ECO:0000313" key="10">
    <source>
        <dbReference type="Proteomes" id="UP000194260"/>
    </source>
</evidence>
<dbReference type="EMBL" id="CP018789">
    <property type="protein sequence ID" value="ARQ99942.1"/>
    <property type="molecule type" value="Genomic_DNA"/>
</dbReference>
<keyword evidence="6 7" id="KW-0472">Membrane</keyword>
<keyword evidence="5 7" id="KW-1133">Transmembrane helix</keyword>
<comment type="subcellular location">
    <subcellularLocation>
        <location evidence="1">Cell membrane</location>
        <topology evidence="1">Multi-pass membrane protein</topology>
    </subcellularLocation>
</comment>
<protein>
    <submittedName>
        <fullName evidence="9">Transformation system, type II secretion system membrane protein CtsF</fullName>
    </submittedName>
</protein>
<dbReference type="PANTHER" id="PTHR30012:SF0">
    <property type="entry name" value="TYPE II SECRETION SYSTEM PROTEIN F-RELATED"/>
    <property type="match status" value="1"/>
</dbReference>
<dbReference type="InterPro" id="IPR042094">
    <property type="entry name" value="T2SS_GspF_sf"/>
</dbReference>
<dbReference type="Pfam" id="PF00482">
    <property type="entry name" value="T2SSF"/>
    <property type="match status" value="2"/>
</dbReference>
<dbReference type="InterPro" id="IPR003004">
    <property type="entry name" value="GspF/PilC"/>
</dbReference>
<dbReference type="PRINTS" id="PR00812">
    <property type="entry name" value="BCTERIALGSPF"/>
</dbReference>
<dbReference type="InterPro" id="IPR018076">
    <property type="entry name" value="T2SS_GspF_dom"/>
</dbReference>
<comment type="similarity">
    <text evidence="2">Belongs to the GSP F family.</text>
</comment>
<feature type="domain" description="Type II secretion system protein GspF" evidence="8">
    <location>
        <begin position="271"/>
        <end position="389"/>
    </location>
</feature>
<dbReference type="GO" id="GO:0005886">
    <property type="term" value="C:plasma membrane"/>
    <property type="evidence" value="ECO:0007669"/>
    <property type="project" value="UniProtKB-SubCell"/>
</dbReference>
<evidence type="ECO:0000256" key="7">
    <source>
        <dbReference type="SAM" id="Phobius"/>
    </source>
</evidence>
<feature type="domain" description="Type II secretion system protein GspF" evidence="8">
    <location>
        <begin position="64"/>
        <end position="186"/>
    </location>
</feature>
<dbReference type="AlphaFoldDB" id="A0A1X9SUS6"/>
<keyword evidence="3" id="KW-1003">Cell membrane</keyword>
<evidence type="ECO:0000313" key="9">
    <source>
        <dbReference type="EMBL" id="ARQ99942.1"/>
    </source>
</evidence>
<keyword evidence="4 7" id="KW-0812">Transmembrane</keyword>
<proteinExistence type="inferred from homology"/>
<feature type="transmembrane region" description="Helical" evidence="7">
    <location>
        <begin position="216"/>
        <end position="235"/>
    </location>
</feature>
<name>A0A1X9SUS6_9BACT</name>
<dbReference type="RefSeq" id="WP_086296688.1">
    <property type="nucleotide sequence ID" value="NZ_CP018789.1"/>
</dbReference>
<gene>
    <name evidence="9" type="primary">ctsF</name>
    <name evidence="9" type="ORF">CSUIS_0086</name>
</gene>
<dbReference type="Gene3D" id="1.20.81.30">
    <property type="entry name" value="Type II secretion system (T2SS), domain F"/>
    <property type="match status" value="2"/>
</dbReference>
<accession>A0A1X9SUS6</accession>
<sequence>MKKFIAKVIINNCAQTRTIRAANLQNAKDILSKDGTIVAIKESAEFRLNLRFRQVDERILAIYIKELSTLLEAGVSVLDAFNSVAKGCDNARLRGILRDICADLNAGMSLEQALKEHKSDLGLISLAMFSLGQNSGKLSNSLAILSSMLQEIAVNRAKFKKAIRYPAIALFSLIIAFNILIAMVIPSFQGVFDSLGGELPMATRAILWVEFVIKNYGFWLILGLIFSIFLWGYFYKFSHKFRVKFDAFILKIPLIKSVILHSSLAKFNLILSKLINAAMPIERALEVANGVIENRYIKAKFNQAIKDICHGNPLSSSFKNTSLYENIAIEMIKAGEKSGAIDEMFGYISSYYKQKYDWLIDNLSAYLEPILLVVVSMAVLLLGLGIFMPLWELSNRALVY</sequence>
<evidence type="ECO:0000256" key="1">
    <source>
        <dbReference type="ARBA" id="ARBA00004651"/>
    </source>
</evidence>
<dbReference type="KEGG" id="camy:CSUIS_0086"/>
<feature type="transmembrane region" description="Helical" evidence="7">
    <location>
        <begin position="165"/>
        <end position="185"/>
    </location>
</feature>
<evidence type="ECO:0000256" key="4">
    <source>
        <dbReference type="ARBA" id="ARBA00022692"/>
    </source>
</evidence>
<reference evidence="10" key="1">
    <citation type="journal article" date="2017" name="Genome Biol. Evol.">
        <title>Comparative Genomic Analysis Identifies a Campylobacter Clade Deficient in Selenium Metabolism.</title>
        <authorList>
            <person name="Miller W.G."/>
            <person name="Yee E."/>
            <person name="Lopes B.S."/>
            <person name="Chapman M.H."/>
            <person name="Huynh S."/>
            <person name="Bono J.L."/>
            <person name="Parker C.T."/>
            <person name="Strachan N.J.C."/>
            <person name="Forbes K.J."/>
        </authorList>
    </citation>
    <scope>NUCLEOTIDE SEQUENCE [LARGE SCALE GENOMIC DNA]</scope>
    <source>
        <strain evidence="10">RM6137</strain>
    </source>
</reference>
<feature type="transmembrane region" description="Helical" evidence="7">
    <location>
        <begin position="370"/>
        <end position="391"/>
    </location>
</feature>
<evidence type="ECO:0000256" key="2">
    <source>
        <dbReference type="ARBA" id="ARBA00005745"/>
    </source>
</evidence>